<dbReference type="PANTHER" id="PTHR45893">
    <property type="entry name" value="POLYCOMB GROUP RING FINGER PROTEIN"/>
    <property type="match status" value="1"/>
</dbReference>
<protein>
    <recommendedName>
        <fullName evidence="7">RING-type domain-containing protein</fullName>
    </recommendedName>
</protein>
<dbReference type="GO" id="GO:0031519">
    <property type="term" value="C:PcG protein complex"/>
    <property type="evidence" value="ECO:0007669"/>
    <property type="project" value="UniProtKB-ARBA"/>
</dbReference>
<dbReference type="SUPFAM" id="SSF57850">
    <property type="entry name" value="RING/U-box"/>
    <property type="match status" value="1"/>
</dbReference>
<comment type="caution">
    <text evidence="8">The sequence shown here is derived from an EMBL/GenBank/DDBJ whole genome shotgun (WGS) entry which is preliminary data.</text>
</comment>
<evidence type="ECO:0000256" key="4">
    <source>
        <dbReference type="ARBA" id="ARBA00022833"/>
    </source>
</evidence>
<keyword evidence="4" id="KW-0862">Zinc</keyword>
<proteinExistence type="predicted"/>
<dbReference type="InterPro" id="IPR001841">
    <property type="entry name" value="Znf_RING"/>
</dbReference>
<comment type="subcellular location">
    <subcellularLocation>
        <location evidence="1">Nucleus</location>
    </subcellularLocation>
</comment>
<organism evidence="8 9">
    <name type="scientific">Brachionus calyciflorus</name>
    <dbReference type="NCBI Taxonomy" id="104777"/>
    <lineage>
        <taxon>Eukaryota</taxon>
        <taxon>Metazoa</taxon>
        <taxon>Spiralia</taxon>
        <taxon>Gnathifera</taxon>
        <taxon>Rotifera</taxon>
        <taxon>Eurotatoria</taxon>
        <taxon>Monogononta</taxon>
        <taxon>Pseudotrocha</taxon>
        <taxon>Ploima</taxon>
        <taxon>Brachionidae</taxon>
        <taxon>Brachionus</taxon>
    </lineage>
</organism>
<dbReference type="FunFam" id="3.30.40.10:FF:000033">
    <property type="entry name" value="Polycomb group RING finger protein 3"/>
    <property type="match status" value="1"/>
</dbReference>
<evidence type="ECO:0000256" key="2">
    <source>
        <dbReference type="ARBA" id="ARBA00022723"/>
    </source>
</evidence>
<keyword evidence="2" id="KW-0479">Metal-binding</keyword>
<dbReference type="PROSITE" id="PS50089">
    <property type="entry name" value="ZF_RING_2"/>
    <property type="match status" value="1"/>
</dbReference>
<dbReference type="Pfam" id="PF00097">
    <property type="entry name" value="zf-C3HC4"/>
    <property type="match status" value="1"/>
</dbReference>
<keyword evidence="5" id="KW-0539">Nucleus</keyword>
<name>A0A813ZXY4_9BILA</name>
<accession>A0A813ZXY4</accession>
<dbReference type="Gene3D" id="3.30.40.10">
    <property type="entry name" value="Zinc/RING finger domain, C3HC4 (zinc finger)"/>
    <property type="match status" value="1"/>
</dbReference>
<dbReference type="InterPro" id="IPR018957">
    <property type="entry name" value="Znf_C3HC4_RING-type"/>
</dbReference>
<evidence type="ECO:0000256" key="1">
    <source>
        <dbReference type="ARBA" id="ARBA00004123"/>
    </source>
</evidence>
<dbReference type="EMBL" id="CAJNOC010001984">
    <property type="protein sequence ID" value="CAF0905151.1"/>
    <property type="molecule type" value="Genomic_DNA"/>
</dbReference>
<dbReference type="InterPro" id="IPR017907">
    <property type="entry name" value="Znf_RING_CS"/>
</dbReference>
<dbReference type="Proteomes" id="UP000663879">
    <property type="component" value="Unassembled WGS sequence"/>
</dbReference>
<dbReference type="GO" id="GO:0008270">
    <property type="term" value="F:zinc ion binding"/>
    <property type="evidence" value="ECO:0007669"/>
    <property type="project" value="UniProtKB-KW"/>
</dbReference>
<evidence type="ECO:0000259" key="7">
    <source>
        <dbReference type="PROSITE" id="PS50089"/>
    </source>
</evidence>
<evidence type="ECO:0000313" key="9">
    <source>
        <dbReference type="Proteomes" id="UP000663879"/>
    </source>
</evidence>
<evidence type="ECO:0000256" key="3">
    <source>
        <dbReference type="ARBA" id="ARBA00022771"/>
    </source>
</evidence>
<dbReference type="Gene3D" id="3.10.20.90">
    <property type="entry name" value="Phosphatidylinositol 3-kinase Catalytic Subunit, Chain A, domain 1"/>
    <property type="match status" value="1"/>
</dbReference>
<keyword evidence="9" id="KW-1185">Reference proteome</keyword>
<sequence length="315" mass="36912">MSSNEHHHKNINIKSSILNEHFQCGICQGYIIDATTITDCLHSFCKSCIIHFIINIDHMCPTCNSRLKDVKNCIKSDAALQRLIYRMVPSLLDNEIERREKFYQTDSKNEDLLLSKKTYLNLKLVYKNRKKIKIEDKENLKNENSNKNDLIQEKYIQCIAQTPIHIITKLLRNKFNLPFNYKVKLTHSGYKLNEDETLLQVFTCFLMNKNDYFEIEYEFNKIKLKSNENTTTSTSKASPNKKIKLIKKNDHYLKLKEKRANKPNKQVNFSIKKTDDKKSEITNEKNSVNVTNNTNNVVNEQLIDSDQPLDLTINK</sequence>
<evidence type="ECO:0000313" key="8">
    <source>
        <dbReference type="EMBL" id="CAF0905151.1"/>
    </source>
</evidence>
<dbReference type="InterPro" id="IPR051507">
    <property type="entry name" value="PcG_RING_finger"/>
</dbReference>
<reference evidence="8" key="1">
    <citation type="submission" date="2021-02" db="EMBL/GenBank/DDBJ databases">
        <authorList>
            <person name="Nowell W R."/>
        </authorList>
    </citation>
    <scope>NUCLEOTIDE SEQUENCE</scope>
    <source>
        <strain evidence="8">Ploen Becks lab</strain>
    </source>
</reference>
<evidence type="ECO:0000256" key="5">
    <source>
        <dbReference type="ARBA" id="ARBA00023242"/>
    </source>
</evidence>
<dbReference type="OrthoDB" id="1305878at2759"/>
<dbReference type="InterPro" id="IPR013083">
    <property type="entry name" value="Znf_RING/FYVE/PHD"/>
</dbReference>
<evidence type="ECO:0000256" key="6">
    <source>
        <dbReference type="PROSITE-ProRule" id="PRU00175"/>
    </source>
</evidence>
<keyword evidence="3 6" id="KW-0863">Zinc-finger</keyword>
<feature type="domain" description="RING-type" evidence="7">
    <location>
        <begin position="24"/>
        <end position="64"/>
    </location>
</feature>
<dbReference type="SMART" id="SM00184">
    <property type="entry name" value="RING"/>
    <property type="match status" value="1"/>
</dbReference>
<dbReference type="PROSITE" id="PS00518">
    <property type="entry name" value="ZF_RING_1"/>
    <property type="match status" value="1"/>
</dbReference>
<dbReference type="AlphaFoldDB" id="A0A813ZXY4"/>
<gene>
    <name evidence="8" type="ORF">OXX778_LOCUS11605</name>
</gene>